<evidence type="ECO:0000313" key="7">
    <source>
        <dbReference type="Proteomes" id="UP000198426"/>
    </source>
</evidence>
<dbReference type="PANTHER" id="PTHR30579">
    <property type="entry name" value="TRANSCRIPTIONAL REGULATOR"/>
    <property type="match status" value="1"/>
</dbReference>
<proteinExistence type="inferred from homology"/>
<protein>
    <submittedName>
        <fullName evidence="6">LysR family transcriptional regulator, chromosome initiation inhibitor</fullName>
    </submittedName>
</protein>
<keyword evidence="3" id="KW-0238">DNA-binding</keyword>
<dbReference type="NCBIfam" id="TIGR03298">
    <property type="entry name" value="argP"/>
    <property type="match status" value="1"/>
</dbReference>
<accession>A0A239LSD8</accession>
<dbReference type="PANTHER" id="PTHR30579:SF2">
    <property type="entry name" value="HTH-TYPE TRANSCRIPTIONAL REGULATOR ARGP"/>
    <property type="match status" value="1"/>
</dbReference>
<name>A0A239LSD8_9RHOB</name>
<evidence type="ECO:0000256" key="2">
    <source>
        <dbReference type="ARBA" id="ARBA00023015"/>
    </source>
</evidence>
<evidence type="ECO:0000256" key="4">
    <source>
        <dbReference type="ARBA" id="ARBA00023163"/>
    </source>
</evidence>
<evidence type="ECO:0000259" key="5">
    <source>
        <dbReference type="PROSITE" id="PS50931"/>
    </source>
</evidence>
<dbReference type="InterPro" id="IPR050176">
    <property type="entry name" value="LTTR"/>
</dbReference>
<evidence type="ECO:0000256" key="1">
    <source>
        <dbReference type="ARBA" id="ARBA00009437"/>
    </source>
</evidence>
<dbReference type="Gene3D" id="3.40.190.290">
    <property type="match status" value="1"/>
</dbReference>
<dbReference type="Proteomes" id="UP000198426">
    <property type="component" value="Unassembled WGS sequence"/>
</dbReference>
<reference evidence="6 7" key="1">
    <citation type="submission" date="2017-06" db="EMBL/GenBank/DDBJ databases">
        <authorList>
            <person name="Kim H.J."/>
            <person name="Triplett B.A."/>
        </authorList>
    </citation>
    <scope>NUCLEOTIDE SEQUENCE [LARGE SCALE GENOMIC DNA]</scope>
    <source>
        <strain evidence="6 7">DSM 29339</strain>
    </source>
</reference>
<dbReference type="Pfam" id="PF03466">
    <property type="entry name" value="LysR_substrate"/>
    <property type="match status" value="1"/>
</dbReference>
<dbReference type="AlphaFoldDB" id="A0A239LSD8"/>
<dbReference type="RefSeq" id="WP_245838264.1">
    <property type="nucleotide sequence ID" value="NZ_FZOY01000011.1"/>
</dbReference>
<dbReference type="Gene3D" id="1.10.10.10">
    <property type="entry name" value="Winged helix-like DNA-binding domain superfamily/Winged helix DNA-binding domain"/>
    <property type="match status" value="1"/>
</dbReference>
<keyword evidence="4" id="KW-0804">Transcription</keyword>
<dbReference type="InterPro" id="IPR017685">
    <property type="entry name" value="ArgP"/>
</dbReference>
<dbReference type="InterPro" id="IPR036390">
    <property type="entry name" value="WH_DNA-bd_sf"/>
</dbReference>
<dbReference type="Pfam" id="PF00126">
    <property type="entry name" value="HTH_1"/>
    <property type="match status" value="1"/>
</dbReference>
<dbReference type="EMBL" id="FZOY01000011">
    <property type="protein sequence ID" value="SNT33446.1"/>
    <property type="molecule type" value="Genomic_DNA"/>
</dbReference>
<evidence type="ECO:0000313" key="6">
    <source>
        <dbReference type="EMBL" id="SNT33446.1"/>
    </source>
</evidence>
<keyword evidence="2" id="KW-0805">Transcription regulation</keyword>
<dbReference type="InterPro" id="IPR005119">
    <property type="entry name" value="LysR_subst-bd"/>
</dbReference>
<dbReference type="InterPro" id="IPR036388">
    <property type="entry name" value="WH-like_DNA-bd_sf"/>
</dbReference>
<dbReference type="SUPFAM" id="SSF53850">
    <property type="entry name" value="Periplasmic binding protein-like II"/>
    <property type="match status" value="1"/>
</dbReference>
<evidence type="ECO:0000256" key="3">
    <source>
        <dbReference type="ARBA" id="ARBA00023125"/>
    </source>
</evidence>
<keyword evidence="7" id="KW-1185">Reference proteome</keyword>
<dbReference type="NCBIfam" id="NF002964">
    <property type="entry name" value="PRK03635.1"/>
    <property type="match status" value="1"/>
</dbReference>
<dbReference type="GO" id="GO:0003677">
    <property type="term" value="F:DNA binding"/>
    <property type="evidence" value="ECO:0007669"/>
    <property type="project" value="UniProtKB-KW"/>
</dbReference>
<dbReference type="SUPFAM" id="SSF46785">
    <property type="entry name" value="Winged helix' DNA-binding domain"/>
    <property type="match status" value="1"/>
</dbReference>
<dbReference type="InterPro" id="IPR000847">
    <property type="entry name" value="LysR_HTH_N"/>
</dbReference>
<dbReference type="NCBIfam" id="NF009888">
    <property type="entry name" value="PRK13348.1"/>
    <property type="match status" value="1"/>
</dbReference>
<organism evidence="6 7">
    <name type="scientific">Tropicimonas sediminicola</name>
    <dbReference type="NCBI Taxonomy" id="1031541"/>
    <lineage>
        <taxon>Bacteria</taxon>
        <taxon>Pseudomonadati</taxon>
        <taxon>Pseudomonadota</taxon>
        <taxon>Alphaproteobacteria</taxon>
        <taxon>Rhodobacterales</taxon>
        <taxon>Roseobacteraceae</taxon>
        <taxon>Tropicimonas</taxon>
    </lineage>
</organism>
<dbReference type="PROSITE" id="PS50931">
    <property type="entry name" value="HTH_LYSR"/>
    <property type="match status" value="1"/>
</dbReference>
<sequence length="301" mass="31984">MLTLDTAQLAALAEVIRTGSFDRAAAVLGVTPSAISQRIRALEERQGAVLIRRGQPCTGTEAGMRLFRHAEEVAMLEHALERDLGGGTPASRQTIRIAVNADSLATWFPAALATAQAADPGLLFDLILDDQDHSADWLRRGEVVAAVTAHAAPIQGCDSHPLGALRYLATASPDFMSAHFPQGVTPEALAEAPALTFDRKDALQARWISMKAGDGIMPPTHFLPASQAFVDAALLGIGWGMNPEPLARPLIAAGKLVALDPDLPLETPLHWQTSRVARAALAPLSAAVRQVTREWLEPCAA</sequence>
<feature type="domain" description="HTH lysR-type" evidence="5">
    <location>
        <begin position="4"/>
        <end position="60"/>
    </location>
</feature>
<comment type="similarity">
    <text evidence="1">Belongs to the LysR transcriptional regulatory family.</text>
</comment>
<dbReference type="GO" id="GO:0003700">
    <property type="term" value="F:DNA-binding transcription factor activity"/>
    <property type="evidence" value="ECO:0007669"/>
    <property type="project" value="InterPro"/>
</dbReference>
<gene>
    <name evidence="6" type="ORF">SAMN05421757_11118</name>
</gene>